<feature type="region of interest" description="Disordered" evidence="1">
    <location>
        <begin position="1388"/>
        <end position="1506"/>
    </location>
</feature>
<feature type="compositionally biased region" description="Basic residues" evidence="1">
    <location>
        <begin position="1423"/>
        <end position="1437"/>
    </location>
</feature>
<feature type="compositionally biased region" description="Basic and acidic residues" evidence="1">
    <location>
        <begin position="1388"/>
        <end position="1405"/>
    </location>
</feature>
<sequence length="1707" mass="198720">MASKMSDDFENEWTFVDKDGKVDIEPRKNSVSYSKSPSNTDGLVSTFESPSATDDSEGEAEFEVLSGFQCHQPPVEKKNLDSDLATKTKTQNELHLGQESETGDELSTVQQSSCQCAADDGIMIISNHYCVDQDVSSVEGNDDQLPSELDIDHAGSVHSLTKSTDSNSCVWQELPLLSESGSFSFGNDSNSSDEDNAIETIPEQDENEDYEDLSHENEPHDEMVVSTSSIFSFDSDLFNPSDLDEDNEVENDSSDLTKVSEVIDEDKGRDEDDEPREDHTATEGSDNFNIFHVDIPTLFVVLGVTTALGFSIGYGLSVFISNRALEMSGSIKRPGPKTASLPLNSDPMEPLDEVSVDFLDQLEMWKLEERLETHEESEHEKEIDDLFDTKALHEKLQLKHFKLMSVHESVKQRLRMSKVMSWYWRLKYEEEKSNKGSSDWSKALQEQLEQTEKLYEKEKQIADLWRRMNENSKLRKAVAGGIKIDTYWKDYFHRWKRNGLRTVSVNTSQKLSIETETPGHEDSVGTIGSKGLDIKSQGRTKEHAWDNVWTDFRKRWTVDSHLKGETDASCQSKTGKCTYPSERKELSVLPEDRSIMSYSASVIEKFLDRTVKKSVRDPITTDKNFEDKKTEKSQSLDGESKGRDSPSEEICKDFRKISVPFENPLFPNGIFPLGYGTPEYYSNIDLERNANTLSPTVTTQQRDLQVISYVDSTSDGNWIHDDESYAKEAPSIPTEEDTKLPRKSEGNVAGFHLVKSYEASVMKKSEEASNVKRKRHSRSGYLKKRGKGNRTSVQSDGNFLSKEKQQLKNLTQLRGQEIRKQRILRRELKKKEKKAKLRAEEADRLVSEMRRERRRLEKEKKNLRRSWKALKREKKRISSEKERHRRNRTEMNNFFVALKREKQKLKRKKVELREKVKELLTKERKKLKLKEKTLSAEKKKEVERLRNKIVQEKNKLRQQKEELKSLKKAAKEEYKKWLNELRNIKRQEKEKQNEKARKKREKADRRHKKEYDSVVKEQAKFDKEKRRKKKENTRRTVESKKLKDKDELRNESVDDKTNGQDLRKTVENDGWVPKEVEIEAKEEENLQSKDLPRKRKNLESKEKIWKVKKEGRKRTGKRANEKLRIKVEKDEKKRKRKKEYDSVIAEQVEYDKEKRRAKGEGAKSKFSKREWKMRSDNVKKEASRPKNTKEKRKTSDGEGSFKKQLEGIQKWLSDVHNSAIEHQQGQGHWPWTDGEVSFRKKLEDVGKWLSDVPKKALEQPGKTINWPWSLIKPYFDAGSNEGKTSGTRHDAGDSKEKELNMRDLNSAKAKRTIDTEKSTERCDWENGRVQAKEIFSKTEKKGNKKERKMPEEVKKSEIAVVPEHKALAGFTNFTFDMDLMLRMLLKGDVKPKRAEKTSDDSDKTTETAFVIVSEESTYDVGKKKSRQGPKSSVKKPKRTDEKPKRPRDNRWWKDRNRNTVKRGVKLPQGPISGEDGQVRSDFSYEKANHRKVSLHTSSSEGPIPPKDIGLSVEEWLEKRFNLPKNSQKKLSPQGPILSDEVYRTQSSKGKKRKNRRNTDMQEDKVSNSFDSETVESVPPPNWLFERAKGRTHQRSEPWYERRAEDRDFQRSTDKYESWFPCDTKRKPYKGPLDPSWFFDRAHDRAFQRLNNVPWYTRRAKGRETERQKGEDSWFIERGYYRKDSRDISSWYGDQNWMPQGPSMEEHR</sequence>
<feature type="transmembrane region" description="Helical" evidence="2">
    <location>
        <begin position="298"/>
        <end position="320"/>
    </location>
</feature>
<feature type="compositionally biased region" description="Basic and acidic residues" evidence="1">
    <location>
        <begin position="1287"/>
        <end position="1301"/>
    </location>
</feature>
<feature type="compositionally biased region" description="Polar residues" evidence="1">
    <location>
        <begin position="29"/>
        <end position="53"/>
    </location>
</feature>
<feature type="compositionally biased region" description="Basic and acidic residues" evidence="1">
    <location>
        <begin position="1033"/>
        <end position="1108"/>
    </location>
</feature>
<feature type="region of interest" description="Disordered" evidence="1">
    <location>
        <begin position="73"/>
        <end position="106"/>
    </location>
</feature>
<evidence type="ECO:0000313" key="3">
    <source>
        <dbReference type="EMBL" id="CAH3034457.1"/>
    </source>
</evidence>
<feature type="compositionally biased region" description="Basic and acidic residues" evidence="1">
    <location>
        <begin position="1438"/>
        <end position="1457"/>
    </location>
</feature>
<keyword evidence="2" id="KW-0812">Transmembrane</keyword>
<organism evidence="3 4">
    <name type="scientific">Pocillopora meandrina</name>
    <dbReference type="NCBI Taxonomy" id="46732"/>
    <lineage>
        <taxon>Eukaryota</taxon>
        <taxon>Metazoa</taxon>
        <taxon>Cnidaria</taxon>
        <taxon>Anthozoa</taxon>
        <taxon>Hexacorallia</taxon>
        <taxon>Scleractinia</taxon>
        <taxon>Astrocoeniina</taxon>
        <taxon>Pocilloporidae</taxon>
        <taxon>Pocillopora</taxon>
    </lineage>
</organism>
<gene>
    <name evidence="3" type="ORF">PMEA_00010731</name>
</gene>
<feature type="compositionally biased region" description="Basic and acidic residues" evidence="1">
    <location>
        <begin position="265"/>
        <end position="281"/>
    </location>
</feature>
<keyword evidence="2" id="KW-0472">Membrane</keyword>
<dbReference type="EMBL" id="CALNXJ010000002">
    <property type="protein sequence ID" value="CAH3034457.1"/>
    <property type="molecule type" value="Genomic_DNA"/>
</dbReference>
<feature type="compositionally biased region" description="Basic and acidic residues" evidence="1">
    <location>
        <begin position="18"/>
        <end position="28"/>
    </location>
</feature>
<feature type="compositionally biased region" description="Basic and acidic residues" evidence="1">
    <location>
        <begin position="983"/>
        <end position="1024"/>
    </location>
</feature>
<feature type="compositionally biased region" description="Basic residues" evidence="1">
    <location>
        <begin position="771"/>
        <end position="788"/>
    </location>
</feature>
<feature type="compositionally biased region" description="Basic and acidic residues" evidence="1">
    <location>
        <begin position="1118"/>
        <end position="1131"/>
    </location>
</feature>
<evidence type="ECO:0000313" key="4">
    <source>
        <dbReference type="Proteomes" id="UP001159428"/>
    </source>
</evidence>
<feature type="region of interest" description="Disordered" evidence="1">
    <location>
        <begin position="931"/>
        <end position="965"/>
    </location>
</feature>
<comment type="caution">
    <text evidence="3">The sequence shown here is derived from an EMBL/GenBank/DDBJ whole genome shotgun (WGS) entry which is preliminary data.</text>
</comment>
<proteinExistence type="predicted"/>
<feature type="region of interest" description="Disordered" evidence="1">
    <location>
        <begin position="241"/>
        <end position="284"/>
    </location>
</feature>
<feature type="compositionally biased region" description="Basic and acidic residues" evidence="1">
    <location>
        <begin position="1476"/>
        <end position="1487"/>
    </location>
</feature>
<feature type="compositionally biased region" description="Acidic residues" evidence="1">
    <location>
        <begin position="242"/>
        <end position="253"/>
    </location>
</feature>
<evidence type="ECO:0000256" key="2">
    <source>
        <dbReference type="SAM" id="Phobius"/>
    </source>
</evidence>
<feature type="region of interest" description="Disordered" evidence="1">
    <location>
        <begin position="622"/>
        <end position="649"/>
    </location>
</feature>
<feature type="region of interest" description="Disordered" evidence="1">
    <location>
        <begin position="1277"/>
        <end position="1320"/>
    </location>
</feature>
<feature type="compositionally biased region" description="Basic and acidic residues" evidence="1">
    <location>
        <begin position="1149"/>
        <end position="1203"/>
    </location>
</feature>
<evidence type="ECO:0000256" key="1">
    <source>
        <dbReference type="SAM" id="MobiDB-lite"/>
    </source>
</evidence>
<feature type="region of interest" description="Disordered" evidence="1">
    <location>
        <begin position="983"/>
        <end position="1203"/>
    </location>
</feature>
<feature type="region of interest" description="Disordered" evidence="1">
    <location>
        <begin position="18"/>
        <end position="61"/>
    </location>
</feature>
<feature type="compositionally biased region" description="Basic and acidic residues" evidence="1">
    <location>
        <begin position="1556"/>
        <end position="1565"/>
    </location>
</feature>
<feature type="compositionally biased region" description="Basic and acidic residues" evidence="1">
    <location>
        <begin position="74"/>
        <end position="98"/>
    </location>
</feature>
<feature type="region of interest" description="Disordered" evidence="1">
    <location>
        <begin position="1334"/>
        <end position="1353"/>
    </location>
</feature>
<name>A0AAU9VPF9_9CNID</name>
<protein>
    <submittedName>
        <fullName evidence="3">Uncharacterized protein</fullName>
    </submittedName>
</protein>
<feature type="region of interest" description="Disordered" evidence="1">
    <location>
        <begin position="1521"/>
        <end position="1588"/>
    </location>
</feature>
<feature type="region of interest" description="Disordered" evidence="1">
    <location>
        <begin position="514"/>
        <end position="538"/>
    </location>
</feature>
<keyword evidence="4" id="KW-1185">Reference proteome</keyword>
<reference evidence="3 4" key="1">
    <citation type="submission" date="2022-05" db="EMBL/GenBank/DDBJ databases">
        <authorList>
            <consortium name="Genoscope - CEA"/>
            <person name="William W."/>
        </authorList>
    </citation>
    <scope>NUCLEOTIDE SEQUENCE [LARGE SCALE GENOMIC DNA]</scope>
</reference>
<keyword evidence="2" id="KW-1133">Transmembrane helix</keyword>
<feature type="region of interest" description="Disordered" evidence="1">
    <location>
        <begin position="765"/>
        <end position="800"/>
    </location>
</feature>
<feature type="compositionally biased region" description="Polar residues" evidence="1">
    <location>
        <begin position="789"/>
        <end position="798"/>
    </location>
</feature>
<accession>A0AAU9VPF9</accession>
<dbReference type="Proteomes" id="UP001159428">
    <property type="component" value="Unassembled WGS sequence"/>
</dbReference>
<feature type="compositionally biased region" description="Basic and acidic residues" evidence="1">
    <location>
        <begin position="1311"/>
        <end position="1320"/>
    </location>
</feature>